<evidence type="ECO:0000313" key="9">
    <source>
        <dbReference type="EMBL" id="ORY94895.1"/>
    </source>
</evidence>
<evidence type="ECO:0000256" key="4">
    <source>
        <dbReference type="ARBA" id="ARBA00073589"/>
    </source>
</evidence>
<dbReference type="Pfam" id="PF00350">
    <property type="entry name" value="Dynamin_N"/>
    <property type="match status" value="1"/>
</dbReference>
<evidence type="ECO:0000256" key="5">
    <source>
        <dbReference type="RuleBase" id="RU003932"/>
    </source>
</evidence>
<evidence type="ECO:0000256" key="1">
    <source>
        <dbReference type="ARBA" id="ARBA00022741"/>
    </source>
</evidence>
<dbReference type="SMART" id="SM00053">
    <property type="entry name" value="DYNc"/>
    <property type="match status" value="1"/>
</dbReference>
<dbReference type="InterPro" id="IPR045063">
    <property type="entry name" value="Dynamin_N"/>
</dbReference>
<dbReference type="AlphaFoldDB" id="A0A1X2H8I5"/>
<dbReference type="GO" id="GO:0005737">
    <property type="term" value="C:cytoplasm"/>
    <property type="evidence" value="ECO:0007669"/>
    <property type="project" value="TreeGrafter"/>
</dbReference>
<dbReference type="OMA" id="IQRRKEC"/>
<feature type="region of interest" description="Disordered" evidence="6">
    <location>
        <begin position="529"/>
        <end position="567"/>
    </location>
</feature>
<comment type="caution">
    <text evidence="9">The sequence shown here is derived from an EMBL/GenBank/DDBJ whole genome shotgun (WGS) entry which is preliminary data.</text>
</comment>
<keyword evidence="2 5" id="KW-0342">GTP-binding</keyword>
<evidence type="ECO:0000256" key="3">
    <source>
        <dbReference type="ARBA" id="ARBA00023175"/>
    </source>
</evidence>
<dbReference type="InterPro" id="IPR001401">
    <property type="entry name" value="Dynamin_GTPase"/>
</dbReference>
<gene>
    <name evidence="9" type="ORF">BCR43DRAFT_460736</name>
</gene>
<dbReference type="GO" id="GO:0005874">
    <property type="term" value="C:microtubule"/>
    <property type="evidence" value="ECO:0007669"/>
    <property type="project" value="TreeGrafter"/>
</dbReference>
<dbReference type="Pfam" id="PF02212">
    <property type="entry name" value="GED"/>
    <property type="match status" value="1"/>
</dbReference>
<dbReference type="Gene3D" id="1.20.120.1240">
    <property type="entry name" value="Dynamin, middle domain"/>
    <property type="match status" value="1"/>
</dbReference>
<name>A0A1X2H8I5_SYNRA</name>
<dbReference type="PROSITE" id="PS00410">
    <property type="entry name" value="G_DYNAMIN_1"/>
    <property type="match status" value="1"/>
</dbReference>
<evidence type="ECO:0000256" key="6">
    <source>
        <dbReference type="SAM" id="MobiDB-lite"/>
    </source>
</evidence>
<feature type="region of interest" description="Disordered" evidence="6">
    <location>
        <begin position="74"/>
        <end position="93"/>
    </location>
</feature>
<keyword evidence="1 5" id="KW-0547">Nucleotide-binding</keyword>
<sequence>MDTHLIKTVNKLQDAFATVGVHNPVDLPQITVIGSQSSGKSSVLENIVGRDFLPRGSGIVTRRPLVLQLINRPAAPSSPKVNGNTNDGNEENADEWGEFLHLPGQKFYDFEKIREEIVKDTELKTGKNLGVSPQPINLRIFSPNVLTLTLVDLPGLTKVPVGDQPKDIEKQIKEMILKYITKPNAIILAVTAANGDLANSDGLKLAREVDPEGLRTIGVLTKIDLMDQGTDVIDILAGRVIPLRLGYVPVVNRGQRDVETKKTIKKALDAERDFFENHPSYRSKAQYCGTPFLARKLNMILMHHIRNALPEIKAKIQAALSKYQLELAQLGDPLGDGSGHQANLVLNIITEFTNEFCTIIDGNSNDLSSFELSGGARISFVFHELYSNGVKSIDPLDQIKDDDIRTIVYNSSGSSPALFVATTAFEVIIKKQIKRLEDPSVKCINMVYDELVRILSQLLNKQFFKRFPALKEKFYQVVLSFFKKALTPTTKLVTDLVAMEACYINTAHPDFLNGHQAIALVNERLTGSRQQAQGASTPDSIKQQNRASQLALQTGGHSPSAESDSGSFFGSFFSGPKKTKKSGLMEPPPASLKASGNLSEREQMETEVIKLLIQSYYNIVKRTMIDMVPKAVMLNLVSHAKKGLQKELLAELYKTEVLDELLEESEFTQQRRKECKKMIEALQKADEIVGSV</sequence>
<evidence type="ECO:0000259" key="7">
    <source>
        <dbReference type="PROSITE" id="PS51388"/>
    </source>
</evidence>
<comment type="similarity">
    <text evidence="5">Belongs to the TRAFAC class dynamin-like GTPase superfamily. Dynamin/Fzo/YdjA family.</text>
</comment>
<dbReference type="FunCoup" id="A0A1X2H8I5">
    <property type="interactions" value="29"/>
</dbReference>
<dbReference type="STRING" id="13706.A0A1X2H8I5"/>
<dbReference type="InterPro" id="IPR000375">
    <property type="entry name" value="Dynamin_stalk"/>
</dbReference>
<dbReference type="CDD" id="cd08771">
    <property type="entry name" value="DLP_1"/>
    <property type="match status" value="1"/>
</dbReference>
<evidence type="ECO:0000259" key="8">
    <source>
        <dbReference type="PROSITE" id="PS51718"/>
    </source>
</evidence>
<feature type="domain" description="Dynamin-type G" evidence="8">
    <location>
        <begin position="24"/>
        <end position="310"/>
    </location>
</feature>
<dbReference type="InterPro" id="IPR020850">
    <property type="entry name" value="GED_dom"/>
</dbReference>
<dbReference type="GO" id="GO:0006897">
    <property type="term" value="P:endocytosis"/>
    <property type="evidence" value="ECO:0007669"/>
    <property type="project" value="TreeGrafter"/>
</dbReference>
<reference evidence="9 10" key="1">
    <citation type="submission" date="2016-07" db="EMBL/GenBank/DDBJ databases">
        <title>Pervasive Adenine N6-methylation of Active Genes in Fungi.</title>
        <authorList>
            <consortium name="DOE Joint Genome Institute"/>
            <person name="Mondo S.J."/>
            <person name="Dannebaum R.O."/>
            <person name="Kuo R.C."/>
            <person name="Labutti K."/>
            <person name="Haridas S."/>
            <person name="Kuo A."/>
            <person name="Salamov A."/>
            <person name="Ahrendt S.R."/>
            <person name="Lipzen A."/>
            <person name="Sullivan W."/>
            <person name="Andreopoulos W.B."/>
            <person name="Clum A."/>
            <person name="Lindquist E."/>
            <person name="Daum C."/>
            <person name="Ramamoorthy G.K."/>
            <person name="Gryganskyi A."/>
            <person name="Culley D."/>
            <person name="Magnuson J.K."/>
            <person name="James T.Y."/>
            <person name="O'Malley M.A."/>
            <person name="Stajich J.E."/>
            <person name="Spatafora J.W."/>
            <person name="Visel A."/>
            <person name="Grigoriev I.V."/>
        </authorList>
    </citation>
    <scope>NUCLEOTIDE SEQUENCE [LARGE SCALE GENOMIC DNA]</scope>
    <source>
        <strain evidence="9 10">NRRL 2496</strain>
    </source>
</reference>
<dbReference type="PRINTS" id="PR00195">
    <property type="entry name" value="DYNAMIN"/>
</dbReference>
<feature type="compositionally biased region" description="Polar residues" evidence="6">
    <location>
        <begin position="529"/>
        <end position="562"/>
    </location>
</feature>
<dbReference type="InParanoid" id="A0A1X2H8I5"/>
<dbReference type="PANTHER" id="PTHR11566:SF220">
    <property type="entry name" value="VACUOLAR PROTEIN SORTING-ASSOCIATED PROTEIN 1"/>
    <property type="match status" value="1"/>
</dbReference>
<evidence type="ECO:0000256" key="2">
    <source>
        <dbReference type="ARBA" id="ARBA00023134"/>
    </source>
</evidence>
<dbReference type="Gene3D" id="3.40.50.300">
    <property type="entry name" value="P-loop containing nucleotide triphosphate hydrolases"/>
    <property type="match status" value="1"/>
</dbReference>
<dbReference type="InterPro" id="IPR030381">
    <property type="entry name" value="G_DYNAMIN_dom"/>
</dbReference>
<dbReference type="GO" id="GO:0016020">
    <property type="term" value="C:membrane"/>
    <property type="evidence" value="ECO:0007669"/>
    <property type="project" value="TreeGrafter"/>
</dbReference>
<dbReference type="FunFam" id="3.40.50.300:FF:000473">
    <property type="entry name" value="Vacuolar sorting-associated 1 protein"/>
    <property type="match status" value="1"/>
</dbReference>
<dbReference type="GO" id="GO:0007033">
    <property type="term" value="P:vacuole organization"/>
    <property type="evidence" value="ECO:0007669"/>
    <property type="project" value="UniProtKB-ARBA"/>
</dbReference>
<feature type="domain" description="GED" evidence="7">
    <location>
        <begin position="606"/>
        <end position="692"/>
    </location>
</feature>
<dbReference type="InterPro" id="IPR003130">
    <property type="entry name" value="GED"/>
</dbReference>
<dbReference type="OrthoDB" id="5061070at2759"/>
<dbReference type="GO" id="GO:0003924">
    <property type="term" value="F:GTPase activity"/>
    <property type="evidence" value="ECO:0007669"/>
    <property type="project" value="InterPro"/>
</dbReference>
<evidence type="ECO:0000313" key="10">
    <source>
        <dbReference type="Proteomes" id="UP000242180"/>
    </source>
</evidence>
<dbReference type="GO" id="GO:0000266">
    <property type="term" value="P:mitochondrial fission"/>
    <property type="evidence" value="ECO:0007669"/>
    <property type="project" value="TreeGrafter"/>
</dbReference>
<dbReference type="Proteomes" id="UP000242180">
    <property type="component" value="Unassembled WGS sequence"/>
</dbReference>
<dbReference type="PROSITE" id="PS51718">
    <property type="entry name" value="G_DYNAMIN_2"/>
    <property type="match status" value="1"/>
</dbReference>
<dbReference type="EMBL" id="MCGN01000007">
    <property type="protein sequence ID" value="ORY94895.1"/>
    <property type="molecule type" value="Genomic_DNA"/>
</dbReference>
<accession>A0A1X2H8I5</accession>
<dbReference type="SMART" id="SM00302">
    <property type="entry name" value="GED"/>
    <property type="match status" value="1"/>
</dbReference>
<keyword evidence="3" id="KW-0505">Motor protein</keyword>
<dbReference type="SUPFAM" id="SSF52540">
    <property type="entry name" value="P-loop containing nucleoside triphosphate hydrolases"/>
    <property type="match status" value="1"/>
</dbReference>
<dbReference type="InterPro" id="IPR019762">
    <property type="entry name" value="Dynamin_GTPase_CS"/>
</dbReference>
<dbReference type="GO" id="GO:0005525">
    <property type="term" value="F:GTP binding"/>
    <property type="evidence" value="ECO:0007669"/>
    <property type="project" value="UniProtKB-KW"/>
</dbReference>
<organism evidence="9 10">
    <name type="scientific">Syncephalastrum racemosum</name>
    <name type="common">Filamentous fungus</name>
    <dbReference type="NCBI Taxonomy" id="13706"/>
    <lineage>
        <taxon>Eukaryota</taxon>
        <taxon>Fungi</taxon>
        <taxon>Fungi incertae sedis</taxon>
        <taxon>Mucoromycota</taxon>
        <taxon>Mucoromycotina</taxon>
        <taxon>Mucoromycetes</taxon>
        <taxon>Mucorales</taxon>
        <taxon>Syncephalastraceae</taxon>
        <taxon>Syncephalastrum</taxon>
    </lineage>
</organism>
<protein>
    <recommendedName>
        <fullName evidence="4">Vacuolar protein sorting-associated protein 1</fullName>
    </recommendedName>
</protein>
<dbReference type="Pfam" id="PF01031">
    <property type="entry name" value="Dynamin_M"/>
    <property type="match status" value="1"/>
</dbReference>
<dbReference type="PROSITE" id="PS51388">
    <property type="entry name" value="GED"/>
    <property type="match status" value="1"/>
</dbReference>
<keyword evidence="10" id="KW-1185">Reference proteome</keyword>
<dbReference type="GO" id="GO:0048312">
    <property type="term" value="P:intracellular distribution of mitochondria"/>
    <property type="evidence" value="ECO:0007669"/>
    <property type="project" value="TreeGrafter"/>
</dbReference>
<dbReference type="GO" id="GO:0008017">
    <property type="term" value="F:microtubule binding"/>
    <property type="evidence" value="ECO:0007669"/>
    <property type="project" value="TreeGrafter"/>
</dbReference>
<dbReference type="PANTHER" id="PTHR11566">
    <property type="entry name" value="DYNAMIN"/>
    <property type="match status" value="1"/>
</dbReference>
<proteinExistence type="inferred from homology"/>
<feature type="region of interest" description="Disordered" evidence="6">
    <location>
        <begin position="579"/>
        <end position="599"/>
    </location>
</feature>
<dbReference type="InterPro" id="IPR027417">
    <property type="entry name" value="P-loop_NTPase"/>
</dbReference>
<dbReference type="InterPro" id="IPR022812">
    <property type="entry name" value="Dynamin"/>
</dbReference>
<dbReference type="GO" id="GO:0016559">
    <property type="term" value="P:peroxisome fission"/>
    <property type="evidence" value="ECO:0007669"/>
    <property type="project" value="TreeGrafter"/>
</dbReference>